<keyword evidence="8" id="KW-0963">Cytoplasm</keyword>
<feature type="binding site" evidence="15">
    <location>
        <position position="255"/>
    </location>
    <ligand>
        <name>beta-D-galactose</name>
        <dbReference type="ChEBI" id="CHEBI:27667"/>
    </ligand>
</feature>
<dbReference type="InterPro" id="IPR047215">
    <property type="entry name" value="Galactose_mutarotase-like"/>
</dbReference>
<accession>A0A6P8X571</accession>
<dbReference type="InterPro" id="IPR008183">
    <property type="entry name" value="Aldose_1/G6P_1-epimerase"/>
</dbReference>
<evidence type="ECO:0000256" key="12">
    <source>
        <dbReference type="ARBA" id="ARBA00045743"/>
    </source>
</evidence>
<comment type="subunit">
    <text evidence="7">Monomer.</text>
</comment>
<dbReference type="NCBIfam" id="NF008277">
    <property type="entry name" value="PRK11055.1"/>
    <property type="match status" value="1"/>
</dbReference>
<evidence type="ECO:0000256" key="4">
    <source>
        <dbReference type="ARBA" id="ARBA00004947"/>
    </source>
</evidence>
<dbReference type="PANTHER" id="PTHR10091:SF0">
    <property type="entry name" value="GALACTOSE MUTAROTASE"/>
    <property type="match status" value="1"/>
</dbReference>
<evidence type="ECO:0000256" key="7">
    <source>
        <dbReference type="ARBA" id="ARBA00011245"/>
    </source>
</evidence>
<evidence type="ECO:0000256" key="3">
    <source>
        <dbReference type="ARBA" id="ARBA00004496"/>
    </source>
</evidence>
<comment type="subcellular location">
    <subcellularLocation>
        <location evidence="3">Cytoplasm</location>
    </subcellularLocation>
</comment>
<dbReference type="InterPro" id="IPR011013">
    <property type="entry name" value="Gal_mutarotase_sf_dom"/>
</dbReference>
<dbReference type="InterPro" id="IPR015443">
    <property type="entry name" value="Aldose_1-epimerase"/>
</dbReference>
<evidence type="ECO:0000256" key="14">
    <source>
        <dbReference type="PIRSR" id="PIRSR005096-1"/>
    </source>
</evidence>
<dbReference type="Proteomes" id="UP000515160">
    <property type="component" value="Chromosome 3"/>
</dbReference>
<feature type="active site" description="Proton acceptor" evidence="14">
    <location>
        <position position="327"/>
    </location>
</feature>
<proteinExistence type="inferred from homology"/>
<evidence type="ECO:0000256" key="11">
    <source>
        <dbReference type="ARBA" id="ARBA00023277"/>
    </source>
</evidence>
<gene>
    <name evidence="18" type="primary">LOC117569754</name>
</gene>
<evidence type="ECO:0000256" key="16">
    <source>
        <dbReference type="PIRSR" id="PIRSR005096-3"/>
    </source>
</evidence>
<comment type="catalytic activity">
    <reaction evidence="2">
        <text>alpha-D-galactose = beta-D-galactose</text>
        <dbReference type="Rhea" id="RHEA:28675"/>
        <dbReference type="ChEBI" id="CHEBI:27667"/>
        <dbReference type="ChEBI" id="CHEBI:28061"/>
        <dbReference type="EC" id="5.1.3.3"/>
    </reaction>
    <physiologicalReaction direction="right-to-left" evidence="2">
        <dbReference type="Rhea" id="RHEA:28677"/>
    </physiologicalReaction>
</comment>
<comment type="function">
    <text evidence="12">Mutarotase that catalyzes the interconversion of beta-D-galactose and alpha-D-galactose during galactose metabolism. Beta-D-galactose is metabolized in the liver into glucose 1-phosphate, the primary metabolic fuel, by the action of four enzymes that constitute the Leloir pathway: GALM, GALK1 (galactokinase), GALT (galactose-1-phosphate uridylyltransferase) and GALE (UDP-galactose-4'-epimerase). Involved in the maintenance of the equilibrium between the beta- and alpha-anomers of galactose, therefore ensuring a sufficient supply of the alpha-anomer for GALK1. Also active on D-glucose although shows a preference for galactose over glucose.</text>
</comment>
<reference evidence="18" key="1">
    <citation type="submission" date="2025-08" db="UniProtKB">
        <authorList>
            <consortium name="RefSeq"/>
        </authorList>
    </citation>
    <scope>IDENTIFICATION</scope>
    <source>
        <strain evidence="18">15112-1751.03</strain>
        <tissue evidence="18">Whole Adult</tissue>
    </source>
</reference>
<dbReference type="InterPro" id="IPR018052">
    <property type="entry name" value="Ald1_epimerase_CS"/>
</dbReference>
<dbReference type="PIRSF" id="PIRSF005096">
    <property type="entry name" value="GALM"/>
    <property type="match status" value="1"/>
</dbReference>
<comment type="similarity">
    <text evidence="6 13">Belongs to the aldose epimerase family.</text>
</comment>
<keyword evidence="11 13" id="KW-0119">Carbohydrate metabolism</keyword>
<dbReference type="Gene3D" id="2.70.98.10">
    <property type="match status" value="1"/>
</dbReference>
<dbReference type="PANTHER" id="PTHR10091">
    <property type="entry name" value="ALDOSE-1-EPIMERASE"/>
    <property type="match status" value="1"/>
</dbReference>
<dbReference type="EC" id="5.1.3.3" evidence="13"/>
<dbReference type="Pfam" id="PF01263">
    <property type="entry name" value="Aldose_epim"/>
    <property type="match status" value="1"/>
</dbReference>
<feature type="binding site" evidence="16">
    <location>
        <begin position="185"/>
        <end position="187"/>
    </location>
    <ligand>
        <name>beta-D-galactose</name>
        <dbReference type="ChEBI" id="CHEBI:27667"/>
    </ligand>
</feature>
<evidence type="ECO:0000256" key="5">
    <source>
        <dbReference type="ARBA" id="ARBA00005028"/>
    </source>
</evidence>
<dbReference type="UniPathway" id="UPA00242"/>
<dbReference type="PROSITE" id="PS00545">
    <property type="entry name" value="ALDOSE_1_EPIMERASE"/>
    <property type="match status" value="1"/>
</dbReference>
<evidence type="ECO:0000256" key="10">
    <source>
        <dbReference type="ARBA" id="ARBA00023235"/>
    </source>
</evidence>
<dbReference type="AlphaFoldDB" id="A0A6P8X571"/>
<evidence type="ECO:0000256" key="6">
    <source>
        <dbReference type="ARBA" id="ARBA00006206"/>
    </source>
</evidence>
<dbReference type="GO" id="GO:0005737">
    <property type="term" value="C:cytoplasm"/>
    <property type="evidence" value="ECO:0007669"/>
    <property type="project" value="UniProtKB-SubCell"/>
</dbReference>
<dbReference type="GO" id="GO:0030246">
    <property type="term" value="F:carbohydrate binding"/>
    <property type="evidence" value="ECO:0007669"/>
    <property type="project" value="InterPro"/>
</dbReference>
<dbReference type="FunFam" id="2.70.98.10:FF:000003">
    <property type="entry name" value="Aldose 1-epimerase"/>
    <property type="match status" value="1"/>
</dbReference>
<evidence type="ECO:0000256" key="9">
    <source>
        <dbReference type="ARBA" id="ARBA00022553"/>
    </source>
</evidence>
<dbReference type="SUPFAM" id="SSF74650">
    <property type="entry name" value="Galactose mutarotase-like"/>
    <property type="match status" value="1"/>
</dbReference>
<evidence type="ECO:0000256" key="1">
    <source>
        <dbReference type="ARBA" id="ARBA00001614"/>
    </source>
</evidence>
<dbReference type="RefSeq" id="XP_034106938.1">
    <property type="nucleotide sequence ID" value="XM_034251047.2"/>
</dbReference>
<dbReference type="GO" id="GO:0006006">
    <property type="term" value="P:glucose metabolic process"/>
    <property type="evidence" value="ECO:0007669"/>
    <property type="project" value="TreeGrafter"/>
</dbReference>
<comment type="pathway">
    <text evidence="4">Carbohydrate metabolism; galactose metabolism.</text>
</comment>
<keyword evidence="9" id="KW-0597">Phosphoprotein</keyword>
<keyword evidence="17" id="KW-1185">Reference proteome</keyword>
<dbReference type="OrthoDB" id="274691at2759"/>
<evidence type="ECO:0000256" key="15">
    <source>
        <dbReference type="PIRSR" id="PIRSR005096-2"/>
    </source>
</evidence>
<organism evidence="17 18">
    <name type="scientific">Drosophila albomicans</name>
    <name type="common">Fruit fly</name>
    <dbReference type="NCBI Taxonomy" id="7291"/>
    <lineage>
        <taxon>Eukaryota</taxon>
        <taxon>Metazoa</taxon>
        <taxon>Ecdysozoa</taxon>
        <taxon>Arthropoda</taxon>
        <taxon>Hexapoda</taxon>
        <taxon>Insecta</taxon>
        <taxon>Pterygota</taxon>
        <taxon>Neoptera</taxon>
        <taxon>Endopterygota</taxon>
        <taxon>Diptera</taxon>
        <taxon>Brachycera</taxon>
        <taxon>Muscomorpha</taxon>
        <taxon>Ephydroidea</taxon>
        <taxon>Drosophilidae</taxon>
        <taxon>Drosophila</taxon>
    </lineage>
</organism>
<dbReference type="CDD" id="cd09019">
    <property type="entry name" value="galactose_mutarotase_like"/>
    <property type="match status" value="1"/>
</dbReference>
<evidence type="ECO:0000256" key="13">
    <source>
        <dbReference type="PIRNR" id="PIRNR005096"/>
    </source>
</evidence>
<dbReference type="UniPathway" id="UPA00214"/>
<evidence type="ECO:0000313" key="17">
    <source>
        <dbReference type="Proteomes" id="UP000515160"/>
    </source>
</evidence>
<evidence type="ECO:0000313" key="18">
    <source>
        <dbReference type="RefSeq" id="XP_034106938.1"/>
    </source>
</evidence>
<comment type="pathway">
    <text evidence="5 13">Carbohydrate metabolism; hexose metabolism.</text>
</comment>
<dbReference type="GO" id="GO:0033499">
    <property type="term" value="P:galactose catabolic process via UDP-galactose, Leloir pathway"/>
    <property type="evidence" value="ECO:0007669"/>
    <property type="project" value="TreeGrafter"/>
</dbReference>
<name>A0A6P8X571_DROAB</name>
<keyword evidence="10 13" id="KW-0413">Isomerase</keyword>
<feature type="active site" description="Proton donor" evidence="14">
    <location>
        <position position="185"/>
    </location>
</feature>
<dbReference type="GeneID" id="117569754"/>
<evidence type="ECO:0000256" key="2">
    <source>
        <dbReference type="ARBA" id="ARBA00001712"/>
    </source>
</evidence>
<feature type="binding site" evidence="16">
    <location>
        <begin position="88"/>
        <end position="89"/>
    </location>
    <ligand>
        <name>beta-D-galactose</name>
        <dbReference type="ChEBI" id="CHEBI:27667"/>
    </ligand>
</feature>
<dbReference type="GO" id="GO:0004034">
    <property type="term" value="F:aldose 1-epimerase activity"/>
    <property type="evidence" value="ECO:0007669"/>
    <property type="project" value="UniProtKB-EC"/>
</dbReference>
<evidence type="ECO:0000256" key="8">
    <source>
        <dbReference type="ARBA" id="ARBA00022490"/>
    </source>
</evidence>
<protein>
    <recommendedName>
        <fullName evidence="13">Aldose 1-epimerase</fullName>
        <ecNumber evidence="13">5.1.3.3</ecNumber>
    </recommendedName>
</protein>
<sequence>MVNVTEDIFATAAVNPFTKKTEQIRRFTLRNEEQMTVQILTLGATISSIKVPDAQGHVEDVTLGFDNLAGYQSAQNPYMGATIGRVCNRIANGRFVLDGKTIQVSRNRGELTLHGGFVGFDKAHWEVDQMLANGVRMKHTNPDGHEGYPGEVTAIVTFTLTEDNCLHVVMEAETTKPTPVNLTNHAYFNLAGHKAGKAELDQHEVQINAYGITETDSNSIPTGKILLVDGGNFDLRVASKLGDRLKQLEPAVGFDDNFCVKFTPPAAITNIARVVHPPSGRWLEIASNQPGVQFYTSNFLPNTANGETPVAGKEGAAYAKHGGFCLETQKFPDSVNHENFPSTILRPGEKYRHEVIYKFGKLSQ</sequence>
<comment type="catalytic activity">
    <reaction evidence="1 13">
        <text>alpha-D-glucose = beta-D-glucose</text>
        <dbReference type="Rhea" id="RHEA:10264"/>
        <dbReference type="ChEBI" id="CHEBI:15903"/>
        <dbReference type="ChEBI" id="CHEBI:17925"/>
        <dbReference type="EC" id="5.1.3.3"/>
    </reaction>
</comment>
<dbReference type="InterPro" id="IPR014718">
    <property type="entry name" value="GH-type_carb-bd"/>
</dbReference>